<dbReference type="SUPFAM" id="SSF52540">
    <property type="entry name" value="P-loop containing nucleoside triphosphate hydrolases"/>
    <property type="match status" value="1"/>
</dbReference>
<organism evidence="1">
    <name type="scientific">viral metagenome</name>
    <dbReference type="NCBI Taxonomy" id="1070528"/>
    <lineage>
        <taxon>unclassified sequences</taxon>
        <taxon>metagenomes</taxon>
        <taxon>organismal metagenomes</taxon>
    </lineage>
</organism>
<name>A0A6C0AHX7_9ZZZZ</name>
<sequence length="292" mass="34129">MDKHKFTDYLSYTTPLHPKIAELSFPPIASFQHLILYGPPGVGKYTQMLSIVHQYSSLKCEKRIPIDTTPPRYIKISDIHYEVDMELLGCNSKPLWNDIYDHIQGIIQSKYTEKHGIIVCKNFHKINHELLDIFYSYMQGSIKYILITEAISFLPDNILSKCKVLSMPRPSRETYAACLNVPIPETITNLKTVMHQQPYVDPIKATCAKLLHSIRTLDFTMSELREDLYTILVFHLNVERICLSLITQLPEHLQMVKETVLFLQYFNNNYRPIYHLEKYIYSLMSIVHNIKM</sequence>
<reference evidence="1" key="1">
    <citation type="journal article" date="2020" name="Nature">
        <title>Giant virus diversity and host interactions through global metagenomics.</title>
        <authorList>
            <person name="Schulz F."/>
            <person name="Roux S."/>
            <person name="Paez-Espino D."/>
            <person name="Jungbluth S."/>
            <person name="Walsh D.A."/>
            <person name="Denef V.J."/>
            <person name="McMahon K.D."/>
            <person name="Konstantinidis K.T."/>
            <person name="Eloe-Fadrosh E.A."/>
            <person name="Kyrpides N.C."/>
            <person name="Woyke T."/>
        </authorList>
    </citation>
    <scope>NUCLEOTIDE SEQUENCE</scope>
    <source>
        <strain evidence="1">GVMAG-S-1035118-87</strain>
    </source>
</reference>
<dbReference type="InterPro" id="IPR027417">
    <property type="entry name" value="P-loop_NTPase"/>
</dbReference>
<proteinExistence type="predicted"/>
<dbReference type="Gene3D" id="3.40.50.300">
    <property type="entry name" value="P-loop containing nucleotide triphosphate hydrolases"/>
    <property type="match status" value="1"/>
</dbReference>
<dbReference type="AlphaFoldDB" id="A0A6C0AHX7"/>
<protein>
    <submittedName>
        <fullName evidence="1">Uncharacterized protein</fullName>
    </submittedName>
</protein>
<dbReference type="EMBL" id="MN740627">
    <property type="protein sequence ID" value="QHS79256.1"/>
    <property type="molecule type" value="Genomic_DNA"/>
</dbReference>
<accession>A0A6C0AHX7</accession>
<evidence type="ECO:0000313" key="1">
    <source>
        <dbReference type="EMBL" id="QHS79256.1"/>
    </source>
</evidence>